<keyword evidence="4 8" id="KW-0560">Oxidoreductase</keyword>
<evidence type="ECO:0000256" key="2">
    <source>
        <dbReference type="ARBA" id="ARBA00010617"/>
    </source>
</evidence>
<dbReference type="GO" id="GO:0020037">
    <property type="term" value="F:heme binding"/>
    <property type="evidence" value="ECO:0007669"/>
    <property type="project" value="InterPro"/>
</dbReference>
<comment type="similarity">
    <text evidence="2 8">Belongs to the cytochrome P450 family.</text>
</comment>
<dbReference type="EMBL" id="RYZI01000862">
    <property type="protein sequence ID" value="RWA03275.1"/>
    <property type="molecule type" value="Genomic_DNA"/>
</dbReference>
<reference evidence="9 10" key="1">
    <citation type="submission" date="2018-12" db="EMBL/GenBank/DDBJ databases">
        <title>Draft genome sequence of Xylaria grammica IHI A82.</title>
        <authorList>
            <person name="Buettner E."/>
            <person name="Kellner H."/>
        </authorList>
    </citation>
    <scope>NUCLEOTIDE SEQUENCE [LARGE SCALE GENOMIC DNA]</scope>
    <source>
        <strain evidence="9 10">IHI A82</strain>
    </source>
</reference>
<dbReference type="InterPro" id="IPR017972">
    <property type="entry name" value="Cyt_P450_CS"/>
</dbReference>
<organism evidence="9 10">
    <name type="scientific">Xylaria grammica</name>
    <dbReference type="NCBI Taxonomy" id="363999"/>
    <lineage>
        <taxon>Eukaryota</taxon>
        <taxon>Fungi</taxon>
        <taxon>Dikarya</taxon>
        <taxon>Ascomycota</taxon>
        <taxon>Pezizomycotina</taxon>
        <taxon>Sordariomycetes</taxon>
        <taxon>Xylariomycetidae</taxon>
        <taxon>Xylariales</taxon>
        <taxon>Xylariaceae</taxon>
        <taxon>Xylaria</taxon>
    </lineage>
</organism>
<evidence type="ECO:0000313" key="10">
    <source>
        <dbReference type="Proteomes" id="UP000286045"/>
    </source>
</evidence>
<evidence type="ECO:0000256" key="4">
    <source>
        <dbReference type="ARBA" id="ARBA00023002"/>
    </source>
</evidence>
<keyword evidence="6 8" id="KW-0503">Monooxygenase</keyword>
<evidence type="ECO:0000256" key="3">
    <source>
        <dbReference type="ARBA" id="ARBA00022723"/>
    </source>
</evidence>
<name>A0A439CM77_9PEZI</name>
<keyword evidence="3 7" id="KW-0479">Metal-binding</keyword>
<dbReference type="GO" id="GO:0005506">
    <property type="term" value="F:iron ion binding"/>
    <property type="evidence" value="ECO:0007669"/>
    <property type="project" value="InterPro"/>
</dbReference>
<dbReference type="InterPro" id="IPR002401">
    <property type="entry name" value="Cyt_P450_E_grp-I"/>
</dbReference>
<keyword evidence="5 7" id="KW-0408">Iron</keyword>
<accession>A0A439CM77</accession>
<feature type="binding site" description="axial binding residue" evidence="7">
    <location>
        <position position="479"/>
    </location>
    <ligand>
        <name>heme</name>
        <dbReference type="ChEBI" id="CHEBI:30413"/>
    </ligand>
    <ligandPart>
        <name>Fe</name>
        <dbReference type="ChEBI" id="CHEBI:18248"/>
    </ligandPart>
</feature>
<dbReference type="Pfam" id="PF00067">
    <property type="entry name" value="p450"/>
    <property type="match status" value="1"/>
</dbReference>
<gene>
    <name evidence="9" type="ORF">EKO27_g11829</name>
</gene>
<sequence length="532" mass="60073">MHLVCLRPCLVSGRIGIGIGPCQARRGQARSQRRVVQNIPPLPRSAQRDLAAAATTAYYEPALAAAAPTFPERDLLGLRYLLQTARALKQNALLQTRQAALDATGHTFFHGVFPEWNPGITTNEPDNIKATLSTRFEDWALPGIRIKSFLPVLGKHSIFTTNGAEWQHSRAILRPAFVRDQISDLACVDRHVAKLIARIHTARAASADGNAVLDLQAMFSMMTTDSISDFMFGQSTDLQGAAPPDSYTFGRYFDESMHKIAWRARLGWLTLIRSDPELDEYSRFMRAFVTRFVHDVQGNPETNSHRGDKGKYVFLDELLKSGESDEVICDHLLSIFTAGRDTTTSVLSYLFFELSRRPDIVATIRDEIRDLGRDDPTWEDLRNMRYLNWVLKEALRLNPPVASNQREAVRDTVLPKGGGADGKSPIFVRKGTSLRYLPWVIHRRKDLFGEDAEEFRPERWQDLRVTYEYLPFNAGPRICIGQQFALAQMALITFRLLQAFKAIERRDDRPPIQKLGINLSMLYGCLVSVTPA</sequence>
<dbReference type="Gene3D" id="1.10.630.10">
    <property type="entry name" value="Cytochrome P450"/>
    <property type="match status" value="1"/>
</dbReference>
<evidence type="ECO:0008006" key="11">
    <source>
        <dbReference type="Google" id="ProtNLM"/>
    </source>
</evidence>
<dbReference type="InterPro" id="IPR036396">
    <property type="entry name" value="Cyt_P450_sf"/>
</dbReference>
<evidence type="ECO:0000256" key="8">
    <source>
        <dbReference type="RuleBase" id="RU000461"/>
    </source>
</evidence>
<proteinExistence type="inferred from homology"/>
<dbReference type="GO" id="GO:0016705">
    <property type="term" value="F:oxidoreductase activity, acting on paired donors, with incorporation or reduction of molecular oxygen"/>
    <property type="evidence" value="ECO:0007669"/>
    <property type="project" value="InterPro"/>
</dbReference>
<comment type="caution">
    <text evidence="9">The sequence shown here is derived from an EMBL/GenBank/DDBJ whole genome shotgun (WGS) entry which is preliminary data.</text>
</comment>
<keyword evidence="10" id="KW-1185">Reference proteome</keyword>
<protein>
    <recommendedName>
        <fullName evidence="11">Cytochrome P450</fullName>
    </recommendedName>
</protein>
<dbReference type="InterPro" id="IPR047146">
    <property type="entry name" value="Cyt_P450_E_CYP52_fungi"/>
</dbReference>
<dbReference type="PANTHER" id="PTHR24287">
    <property type="entry name" value="P450, PUTATIVE (EUROFUNG)-RELATED"/>
    <property type="match status" value="1"/>
</dbReference>
<dbReference type="PANTHER" id="PTHR24287:SF17">
    <property type="entry name" value="P450, PUTATIVE (EUROFUNG)-RELATED"/>
    <property type="match status" value="1"/>
</dbReference>
<evidence type="ECO:0000313" key="9">
    <source>
        <dbReference type="EMBL" id="RWA03275.1"/>
    </source>
</evidence>
<dbReference type="PRINTS" id="PR00463">
    <property type="entry name" value="EP450I"/>
</dbReference>
<evidence type="ECO:0000256" key="5">
    <source>
        <dbReference type="ARBA" id="ARBA00023004"/>
    </source>
</evidence>
<dbReference type="SUPFAM" id="SSF48264">
    <property type="entry name" value="Cytochrome P450"/>
    <property type="match status" value="1"/>
</dbReference>
<keyword evidence="7 8" id="KW-0349">Heme</keyword>
<evidence type="ECO:0000256" key="1">
    <source>
        <dbReference type="ARBA" id="ARBA00001971"/>
    </source>
</evidence>
<dbReference type="AlphaFoldDB" id="A0A439CM77"/>
<dbReference type="GO" id="GO:0004497">
    <property type="term" value="F:monooxygenase activity"/>
    <property type="evidence" value="ECO:0007669"/>
    <property type="project" value="UniProtKB-KW"/>
</dbReference>
<dbReference type="PROSITE" id="PS00086">
    <property type="entry name" value="CYTOCHROME_P450"/>
    <property type="match status" value="1"/>
</dbReference>
<evidence type="ECO:0000256" key="6">
    <source>
        <dbReference type="ARBA" id="ARBA00023033"/>
    </source>
</evidence>
<comment type="cofactor">
    <cofactor evidence="1 7">
        <name>heme</name>
        <dbReference type="ChEBI" id="CHEBI:30413"/>
    </cofactor>
</comment>
<dbReference type="STRING" id="363999.A0A439CM77"/>
<dbReference type="PRINTS" id="PR00385">
    <property type="entry name" value="P450"/>
</dbReference>
<evidence type="ECO:0000256" key="7">
    <source>
        <dbReference type="PIRSR" id="PIRSR602401-1"/>
    </source>
</evidence>
<dbReference type="CDD" id="cd11063">
    <property type="entry name" value="CYP52"/>
    <property type="match status" value="1"/>
</dbReference>
<dbReference type="InterPro" id="IPR001128">
    <property type="entry name" value="Cyt_P450"/>
</dbReference>
<dbReference type="Proteomes" id="UP000286045">
    <property type="component" value="Unassembled WGS sequence"/>
</dbReference>